<organism evidence="2 3">
    <name type="scientific">Byssochlamys spectabilis</name>
    <name type="common">Paecilomyces variotii</name>
    <dbReference type="NCBI Taxonomy" id="264951"/>
    <lineage>
        <taxon>Eukaryota</taxon>
        <taxon>Fungi</taxon>
        <taxon>Dikarya</taxon>
        <taxon>Ascomycota</taxon>
        <taxon>Pezizomycotina</taxon>
        <taxon>Eurotiomycetes</taxon>
        <taxon>Eurotiomycetidae</taxon>
        <taxon>Eurotiales</taxon>
        <taxon>Thermoascaceae</taxon>
        <taxon>Paecilomyces</taxon>
    </lineage>
</organism>
<name>A0A443HQM5_BYSSP</name>
<gene>
    <name evidence="2" type="ORF">C8Q69DRAFT_446015</name>
</gene>
<dbReference type="RefSeq" id="XP_028483762.1">
    <property type="nucleotide sequence ID" value="XM_028629106.1"/>
</dbReference>
<accession>A0A443HQM5</accession>
<feature type="region of interest" description="Disordered" evidence="1">
    <location>
        <begin position="1"/>
        <end position="32"/>
    </location>
</feature>
<evidence type="ECO:0000313" key="3">
    <source>
        <dbReference type="Proteomes" id="UP000283841"/>
    </source>
</evidence>
<dbReference type="Proteomes" id="UP000283841">
    <property type="component" value="Unassembled WGS sequence"/>
</dbReference>
<comment type="caution">
    <text evidence="2">The sequence shown here is derived from an EMBL/GenBank/DDBJ whole genome shotgun (WGS) entry which is preliminary data.</text>
</comment>
<keyword evidence="3" id="KW-1185">Reference proteome</keyword>
<sequence length="149" mass="16956">MCNVDTSRAPMVLGNNLPEATRRRPPPRRHSSIDQHQLRCAFCLALSDYISSTFSIPLFVLFLQRGRIAFDRLDPFEAHKAEINPSSAYVLPSPYSPPRHRTSPPKSTQYHIRLRCDPALLLLYVAGNTFYITRSPSAHAYGFLDWNTP</sequence>
<reference evidence="2 3" key="1">
    <citation type="journal article" date="2018" name="Front. Microbiol.">
        <title>Genomic and genetic insights into a cosmopolitan fungus, Paecilomyces variotii (Eurotiales).</title>
        <authorList>
            <person name="Urquhart A.S."/>
            <person name="Mondo S.J."/>
            <person name="Makela M.R."/>
            <person name="Hane J.K."/>
            <person name="Wiebenga A."/>
            <person name="He G."/>
            <person name="Mihaltcheva S."/>
            <person name="Pangilinan J."/>
            <person name="Lipzen A."/>
            <person name="Barry K."/>
            <person name="de Vries R.P."/>
            <person name="Grigoriev I.V."/>
            <person name="Idnurm A."/>
        </authorList>
    </citation>
    <scope>NUCLEOTIDE SEQUENCE [LARGE SCALE GENOMIC DNA]</scope>
    <source>
        <strain evidence="2 3">CBS 101075</strain>
    </source>
</reference>
<dbReference type="VEuPathDB" id="FungiDB:C8Q69DRAFT_446015"/>
<protein>
    <submittedName>
        <fullName evidence="2">Uncharacterized protein</fullName>
    </submittedName>
</protein>
<dbReference type="AlphaFoldDB" id="A0A443HQM5"/>
<evidence type="ECO:0000313" key="2">
    <source>
        <dbReference type="EMBL" id="RWQ94117.1"/>
    </source>
</evidence>
<evidence type="ECO:0000256" key="1">
    <source>
        <dbReference type="SAM" id="MobiDB-lite"/>
    </source>
</evidence>
<dbReference type="EMBL" id="RCNU01000008">
    <property type="protein sequence ID" value="RWQ94117.1"/>
    <property type="molecule type" value="Genomic_DNA"/>
</dbReference>
<proteinExistence type="predicted"/>
<dbReference type="GeneID" id="39598383"/>